<dbReference type="SMART" id="SM00220">
    <property type="entry name" value="S_TKc"/>
    <property type="match status" value="1"/>
</dbReference>
<protein>
    <submittedName>
        <fullName evidence="8">Serine/threonine protein kinase</fullName>
    </submittedName>
</protein>
<evidence type="ECO:0000313" key="8">
    <source>
        <dbReference type="EMBL" id="MBB6095584.1"/>
    </source>
</evidence>
<dbReference type="RefSeq" id="WP_184334937.1">
    <property type="nucleotide sequence ID" value="NZ_JACHHZ010000005.1"/>
</dbReference>
<evidence type="ECO:0000256" key="4">
    <source>
        <dbReference type="ARBA" id="ARBA00022840"/>
    </source>
</evidence>
<feature type="transmembrane region" description="Helical" evidence="6">
    <location>
        <begin position="406"/>
        <end position="427"/>
    </location>
</feature>
<dbReference type="Gene3D" id="3.30.200.20">
    <property type="entry name" value="Phosphorylase Kinase, domain 1"/>
    <property type="match status" value="1"/>
</dbReference>
<dbReference type="InterPro" id="IPR011009">
    <property type="entry name" value="Kinase-like_dom_sf"/>
</dbReference>
<dbReference type="PANTHER" id="PTHR43289">
    <property type="entry name" value="MITOGEN-ACTIVATED PROTEIN KINASE KINASE KINASE 20-RELATED"/>
    <property type="match status" value="1"/>
</dbReference>
<keyword evidence="6" id="KW-1133">Transmembrane helix</keyword>
<evidence type="ECO:0000256" key="2">
    <source>
        <dbReference type="ARBA" id="ARBA00022741"/>
    </source>
</evidence>
<dbReference type="Gene3D" id="1.25.40.10">
    <property type="entry name" value="Tetratricopeptide repeat domain"/>
    <property type="match status" value="2"/>
</dbReference>
<evidence type="ECO:0000313" key="9">
    <source>
        <dbReference type="Proteomes" id="UP000588068"/>
    </source>
</evidence>
<keyword evidence="2 5" id="KW-0547">Nucleotide-binding</keyword>
<sequence length="981" mass="107886">MMTPERWQRIKTLFNEALALPRAERDAYLEKATGGEAQLRLDVESLIGAHDESGDPFEQPLQDAVASAFEADVFNEPSGLRAGSRIGAYRLTELIGRGGMGEVYKAERADDQYESVVAIKLVRTDHDPEQVAWRFRSERQILATLEHRNIARLIDGGTTRDGVPYLVIELVQGEPIDRYCEDNLLGVNERIQLFLQVCAAVSFAHQRLVVHRDLKPSNILVTADGSVKLLDFGIAKLLEKSSLPNTNDKTATQWRVMTIEYASPEQVRGDTVTTVSDVYSLGVVLYRLLTGHSPYRSGADTVERVAEIMSDSAPTRPSVAVGADADRATAARDAPRSLGIRRVQRKLRGDLDNILLMALRKEPHRRYSSVDQLADDLRNYLEGQPVLARGDAWSYRAVKFVSRHRFAVAAGVLAMLSLIAGIVTTTWQARIAAEQSRIAQEEARKQRAVQSFMTALFDKNTRLQPDAAKARTMSVQELLVTAGDRVLREFSDTPAVHVEVMNTVARLLLDINEFDRASTLWQESVRIAREQQLTNSDGYVESLVGVATASRLLGRGEEALAARNQAIAELDARGDRDSLLRARALTTTVAQFATDPAEEIRIMRDGVALFEARYPSEPAYFSAVYSLGHLLRTQGDMQAALTRFREATQVFERANSRDFTNLGASYAWAAFCEMQLGQIDEALRDYEKGIALLRQHAGDTSIYTRIHLGLYADALQQSGQLAKAKVYFDEVLTPDAIAKPSSVEFDTAVYRANGLLQEGRPREALAALDLFKDSWLEFGKRFVLNGVQWLTARARAHAELGQFDAARQDLALVSELPAFYGVQAADLSDFLSGAIDVALKVGDVSMAKELLSRRESSTAPAGFDVSFVELATSAAWLHLRLNDSHAALMEADAALAHLDQHVGNGYPFARANVLHVRGATLLSLGDDSAARADLQKAADLMKPLHATQSSALSDVTRRLQQVQRQVSAQVTSAAGPAGAAD</sequence>
<dbReference type="CDD" id="cd14014">
    <property type="entry name" value="STKc_PknB_like"/>
    <property type="match status" value="1"/>
</dbReference>
<evidence type="ECO:0000256" key="3">
    <source>
        <dbReference type="ARBA" id="ARBA00022777"/>
    </source>
</evidence>
<dbReference type="PROSITE" id="PS50011">
    <property type="entry name" value="PROTEIN_KINASE_DOM"/>
    <property type="match status" value="1"/>
</dbReference>
<comment type="caution">
    <text evidence="8">The sequence shown here is derived from an EMBL/GenBank/DDBJ whole genome shotgun (WGS) entry which is preliminary data.</text>
</comment>
<dbReference type="AlphaFoldDB" id="A0A841HSF2"/>
<keyword evidence="6" id="KW-0812">Transmembrane</keyword>
<feature type="binding site" evidence="5">
    <location>
        <position position="120"/>
    </location>
    <ligand>
        <name>ATP</name>
        <dbReference type="ChEBI" id="CHEBI:30616"/>
    </ligand>
</feature>
<reference evidence="8 9" key="1">
    <citation type="submission" date="2020-08" db="EMBL/GenBank/DDBJ databases">
        <title>Genomic Encyclopedia of Type Strains, Phase IV (KMG-IV): sequencing the most valuable type-strain genomes for metagenomic binning, comparative biology and taxonomic classification.</title>
        <authorList>
            <person name="Goeker M."/>
        </authorList>
    </citation>
    <scope>NUCLEOTIDE SEQUENCE [LARGE SCALE GENOMIC DNA]</scope>
    <source>
        <strain evidence="8 9">DSM 26723</strain>
    </source>
</reference>
<evidence type="ECO:0000256" key="6">
    <source>
        <dbReference type="SAM" id="Phobius"/>
    </source>
</evidence>
<keyword evidence="8" id="KW-0723">Serine/threonine-protein kinase</keyword>
<dbReference type="GO" id="GO:0004674">
    <property type="term" value="F:protein serine/threonine kinase activity"/>
    <property type="evidence" value="ECO:0007669"/>
    <property type="project" value="UniProtKB-KW"/>
</dbReference>
<evidence type="ECO:0000259" key="7">
    <source>
        <dbReference type="PROSITE" id="PS50011"/>
    </source>
</evidence>
<dbReference type="GO" id="GO:0005524">
    <property type="term" value="F:ATP binding"/>
    <property type="evidence" value="ECO:0007669"/>
    <property type="project" value="UniProtKB-UniRule"/>
</dbReference>
<dbReference type="Pfam" id="PF00069">
    <property type="entry name" value="Pkinase"/>
    <property type="match status" value="1"/>
</dbReference>
<keyword evidence="6" id="KW-0472">Membrane</keyword>
<dbReference type="EMBL" id="JACHHZ010000005">
    <property type="protein sequence ID" value="MBB6095584.1"/>
    <property type="molecule type" value="Genomic_DNA"/>
</dbReference>
<dbReference type="Gene3D" id="1.10.510.10">
    <property type="entry name" value="Transferase(Phosphotransferase) domain 1"/>
    <property type="match status" value="1"/>
</dbReference>
<keyword evidence="1" id="KW-0808">Transferase</keyword>
<organism evidence="8 9">
    <name type="scientific">Povalibacter uvarum</name>
    <dbReference type="NCBI Taxonomy" id="732238"/>
    <lineage>
        <taxon>Bacteria</taxon>
        <taxon>Pseudomonadati</taxon>
        <taxon>Pseudomonadota</taxon>
        <taxon>Gammaproteobacteria</taxon>
        <taxon>Steroidobacterales</taxon>
        <taxon>Steroidobacteraceae</taxon>
        <taxon>Povalibacter</taxon>
    </lineage>
</organism>
<keyword evidence="3 8" id="KW-0418">Kinase</keyword>
<dbReference type="InterPro" id="IPR017441">
    <property type="entry name" value="Protein_kinase_ATP_BS"/>
</dbReference>
<evidence type="ECO:0000256" key="5">
    <source>
        <dbReference type="PROSITE-ProRule" id="PRU10141"/>
    </source>
</evidence>
<dbReference type="InterPro" id="IPR019734">
    <property type="entry name" value="TPR_rpt"/>
</dbReference>
<dbReference type="InterPro" id="IPR008271">
    <property type="entry name" value="Ser/Thr_kinase_AS"/>
</dbReference>
<dbReference type="Proteomes" id="UP000588068">
    <property type="component" value="Unassembled WGS sequence"/>
</dbReference>
<keyword evidence="4 5" id="KW-0067">ATP-binding</keyword>
<dbReference type="PROSITE" id="PS00108">
    <property type="entry name" value="PROTEIN_KINASE_ST"/>
    <property type="match status" value="1"/>
</dbReference>
<dbReference type="SUPFAM" id="SSF56112">
    <property type="entry name" value="Protein kinase-like (PK-like)"/>
    <property type="match status" value="1"/>
</dbReference>
<dbReference type="InterPro" id="IPR011990">
    <property type="entry name" value="TPR-like_helical_dom_sf"/>
</dbReference>
<evidence type="ECO:0000256" key="1">
    <source>
        <dbReference type="ARBA" id="ARBA00022679"/>
    </source>
</evidence>
<proteinExistence type="predicted"/>
<dbReference type="SUPFAM" id="SSF48452">
    <property type="entry name" value="TPR-like"/>
    <property type="match status" value="3"/>
</dbReference>
<dbReference type="PROSITE" id="PS00107">
    <property type="entry name" value="PROTEIN_KINASE_ATP"/>
    <property type="match status" value="1"/>
</dbReference>
<keyword evidence="9" id="KW-1185">Reference proteome</keyword>
<accession>A0A841HSF2</accession>
<name>A0A841HSF2_9GAMM</name>
<dbReference type="InterPro" id="IPR000719">
    <property type="entry name" value="Prot_kinase_dom"/>
</dbReference>
<feature type="domain" description="Protein kinase" evidence="7">
    <location>
        <begin position="89"/>
        <end position="381"/>
    </location>
</feature>
<dbReference type="SMART" id="SM00028">
    <property type="entry name" value="TPR"/>
    <property type="match status" value="5"/>
</dbReference>
<dbReference type="PANTHER" id="PTHR43289:SF34">
    <property type="entry name" value="SERINE_THREONINE-PROTEIN KINASE YBDM-RELATED"/>
    <property type="match status" value="1"/>
</dbReference>
<gene>
    <name evidence="8" type="ORF">HNQ60_004474</name>
</gene>